<keyword evidence="3" id="KW-0645">Protease</keyword>
<dbReference type="InterPro" id="IPR009003">
    <property type="entry name" value="Peptidase_S1_PA"/>
</dbReference>
<proteinExistence type="predicted"/>
<dbReference type="GO" id="GO:0008233">
    <property type="term" value="F:peptidase activity"/>
    <property type="evidence" value="ECO:0007669"/>
    <property type="project" value="UniProtKB-KW"/>
</dbReference>
<dbReference type="Proteomes" id="UP001232992">
    <property type="component" value="Unassembled WGS sequence"/>
</dbReference>
<reference evidence="3 4" key="1">
    <citation type="submission" date="2023-01" db="EMBL/GenBank/DDBJ databases">
        <title>Novel diversity within Roseofilum (Cyanobacteria; Desertifilaceae) from marine benthic mats with descriptions of four novel species.</title>
        <authorList>
            <person name="Wang Y."/>
            <person name="Berthold D.E."/>
            <person name="Hu J."/>
            <person name="Lefler F.W."/>
            <person name="Laughinghouse H.D. IV."/>
        </authorList>
    </citation>
    <scope>NUCLEOTIDE SEQUENCE [LARGE SCALE GENOMIC DNA]</scope>
    <source>
        <strain evidence="3 4">BLCC-M143</strain>
    </source>
</reference>
<dbReference type="Pfam" id="PF13365">
    <property type="entry name" value="Trypsin_2"/>
    <property type="match status" value="1"/>
</dbReference>
<evidence type="ECO:0000313" key="4">
    <source>
        <dbReference type="Proteomes" id="UP001232992"/>
    </source>
</evidence>
<gene>
    <name evidence="3" type="ORF">PMH09_00210</name>
</gene>
<keyword evidence="4" id="KW-1185">Reference proteome</keyword>
<evidence type="ECO:0000256" key="2">
    <source>
        <dbReference type="SAM" id="SignalP"/>
    </source>
</evidence>
<dbReference type="Gene3D" id="2.40.10.10">
    <property type="entry name" value="Trypsin-like serine proteases"/>
    <property type="match status" value="2"/>
</dbReference>
<dbReference type="EMBL" id="JAQOSQ010000001">
    <property type="protein sequence ID" value="MDJ1181604.1"/>
    <property type="molecule type" value="Genomic_DNA"/>
</dbReference>
<feature type="signal peptide" evidence="2">
    <location>
        <begin position="1"/>
        <end position="26"/>
    </location>
</feature>
<evidence type="ECO:0000256" key="1">
    <source>
        <dbReference type="SAM" id="MobiDB-lite"/>
    </source>
</evidence>
<feature type="compositionally biased region" description="Pro residues" evidence="1">
    <location>
        <begin position="335"/>
        <end position="344"/>
    </location>
</feature>
<dbReference type="PANTHER" id="PTHR22939">
    <property type="entry name" value="SERINE PROTEASE FAMILY S1C HTRA-RELATED"/>
    <property type="match status" value="1"/>
</dbReference>
<dbReference type="PANTHER" id="PTHR22939:SF129">
    <property type="entry name" value="SERINE PROTEASE HTRA2, MITOCHONDRIAL"/>
    <property type="match status" value="1"/>
</dbReference>
<feature type="compositionally biased region" description="Polar residues" evidence="1">
    <location>
        <begin position="303"/>
        <end position="315"/>
    </location>
</feature>
<feature type="chain" id="PRO_5045882944" evidence="2">
    <location>
        <begin position="27"/>
        <end position="344"/>
    </location>
</feature>
<name>A0ABT7BQY0_9CYAN</name>
<keyword evidence="2" id="KW-0732">Signal</keyword>
<keyword evidence="3" id="KW-0378">Hydrolase</keyword>
<protein>
    <submittedName>
        <fullName evidence="3">Serine protease</fullName>
    </submittedName>
</protein>
<sequence>MNFRLLTSIACAGVLLTGSSAQVVYAQVVPSPDAILIEGQHNARSPLSVAQLQSTARSITVKVASGQSWGSGILIEQQGSTYTVLTNEHVLRLGNSYQISTPDGRVYPAQVQSVGQFGGDDLALLQFNSAQRYPVATLASASAIALGEATYASGFPADRKEFTFTTGRVSYLLPQPFKLGYQLGYSNDIFKGMSGGPVLNRYGEVVGINGKHKYPLWGNTYIFKDNSTPTAAVRKEMDASSWAIPIQTFLRYAPEFTTLAHSNAPFPGNSTPISIERNTPAIATPTESTPDPAIAGSSDWGEMSSSTPVQPNSNPAIADAPVSGTVEEMPSNPANRPPRPGSFW</sequence>
<dbReference type="RefSeq" id="WP_283756260.1">
    <property type="nucleotide sequence ID" value="NZ_JAQOSQ010000001.1"/>
</dbReference>
<comment type="caution">
    <text evidence="3">The sequence shown here is derived from an EMBL/GenBank/DDBJ whole genome shotgun (WGS) entry which is preliminary data.</text>
</comment>
<evidence type="ECO:0000313" key="3">
    <source>
        <dbReference type="EMBL" id="MDJ1181604.1"/>
    </source>
</evidence>
<dbReference type="GO" id="GO:0006508">
    <property type="term" value="P:proteolysis"/>
    <property type="evidence" value="ECO:0007669"/>
    <property type="project" value="UniProtKB-KW"/>
</dbReference>
<accession>A0ABT7BQY0</accession>
<dbReference type="InterPro" id="IPR043504">
    <property type="entry name" value="Peptidase_S1_PA_chymotrypsin"/>
</dbReference>
<feature type="region of interest" description="Disordered" evidence="1">
    <location>
        <begin position="282"/>
        <end position="344"/>
    </location>
</feature>
<dbReference type="SUPFAM" id="SSF50494">
    <property type="entry name" value="Trypsin-like serine proteases"/>
    <property type="match status" value="1"/>
</dbReference>
<organism evidence="3 4">
    <name type="scientific">Roseofilum casamattae BLCC-M143</name>
    <dbReference type="NCBI Taxonomy" id="3022442"/>
    <lineage>
        <taxon>Bacteria</taxon>
        <taxon>Bacillati</taxon>
        <taxon>Cyanobacteriota</taxon>
        <taxon>Cyanophyceae</taxon>
        <taxon>Desertifilales</taxon>
        <taxon>Desertifilaceae</taxon>
        <taxon>Roseofilum</taxon>
        <taxon>Roseofilum casamattae</taxon>
    </lineage>
</organism>